<organism evidence="1 2">
    <name type="scientific">Ixodes persulcatus</name>
    <name type="common">Taiga tick</name>
    <dbReference type="NCBI Taxonomy" id="34615"/>
    <lineage>
        <taxon>Eukaryota</taxon>
        <taxon>Metazoa</taxon>
        <taxon>Ecdysozoa</taxon>
        <taxon>Arthropoda</taxon>
        <taxon>Chelicerata</taxon>
        <taxon>Arachnida</taxon>
        <taxon>Acari</taxon>
        <taxon>Parasitiformes</taxon>
        <taxon>Ixodida</taxon>
        <taxon>Ixodoidea</taxon>
        <taxon>Ixodidae</taxon>
        <taxon>Ixodinae</taxon>
        <taxon>Ixodes</taxon>
    </lineage>
</organism>
<gene>
    <name evidence="1" type="ORF">HPB47_015129</name>
</gene>
<name>A0AC60QUE5_IXOPE</name>
<accession>A0AC60QUE5</accession>
<reference evidence="1 2" key="1">
    <citation type="journal article" date="2020" name="Cell">
        <title>Large-Scale Comparative Analyses of Tick Genomes Elucidate Their Genetic Diversity and Vector Capacities.</title>
        <authorList>
            <consortium name="Tick Genome and Microbiome Consortium (TIGMIC)"/>
            <person name="Jia N."/>
            <person name="Wang J."/>
            <person name="Shi W."/>
            <person name="Du L."/>
            <person name="Sun Y."/>
            <person name="Zhan W."/>
            <person name="Jiang J.F."/>
            <person name="Wang Q."/>
            <person name="Zhang B."/>
            <person name="Ji P."/>
            <person name="Bell-Sakyi L."/>
            <person name="Cui X.M."/>
            <person name="Yuan T.T."/>
            <person name="Jiang B.G."/>
            <person name="Yang W.F."/>
            <person name="Lam T.T."/>
            <person name="Chang Q.C."/>
            <person name="Ding S.J."/>
            <person name="Wang X.J."/>
            <person name="Zhu J.G."/>
            <person name="Ruan X.D."/>
            <person name="Zhao L."/>
            <person name="Wei J.T."/>
            <person name="Ye R.Z."/>
            <person name="Que T.C."/>
            <person name="Du C.H."/>
            <person name="Zhou Y.H."/>
            <person name="Cheng J.X."/>
            <person name="Dai P.F."/>
            <person name="Guo W.B."/>
            <person name="Han X.H."/>
            <person name="Huang E.J."/>
            <person name="Li L.F."/>
            <person name="Wei W."/>
            <person name="Gao Y.C."/>
            <person name="Liu J.Z."/>
            <person name="Shao H.Z."/>
            <person name="Wang X."/>
            <person name="Wang C.C."/>
            <person name="Yang T.C."/>
            <person name="Huo Q.B."/>
            <person name="Li W."/>
            <person name="Chen H.Y."/>
            <person name="Chen S.E."/>
            <person name="Zhou L.G."/>
            <person name="Ni X.B."/>
            <person name="Tian J.H."/>
            <person name="Sheng Y."/>
            <person name="Liu T."/>
            <person name="Pan Y.S."/>
            <person name="Xia L.Y."/>
            <person name="Li J."/>
            <person name="Zhao F."/>
            <person name="Cao W.C."/>
        </authorList>
    </citation>
    <scope>NUCLEOTIDE SEQUENCE [LARGE SCALE GENOMIC DNA]</scope>
    <source>
        <strain evidence="1">Iper-2018</strain>
    </source>
</reference>
<evidence type="ECO:0000313" key="2">
    <source>
        <dbReference type="Proteomes" id="UP000805193"/>
    </source>
</evidence>
<protein>
    <submittedName>
        <fullName evidence="1">Uncharacterized protein</fullName>
    </submittedName>
</protein>
<sequence length="1177" mass="128138">MEDPLDGSTVDVAKNGGPTVVSMVGEDVDPDFCAGWMRARARGGTQVEKEPRPSSYVARKVIEKVERMGRMPRVGLEGENKVVVRPRGGLDLRKTSIVVVAAAIRAAAGISEEEASLDTQCPNVQQNVVVISTGSDARAVRYAAVTCICVAGRSYEVRAYVTAPFDTVKGVIRGVPVHHTAEEIERLLIGPRNPTVRAAERIGSSATVVVIFGGDVVPHQVFYGGSVLRCSLYRKHYEVCKTCGRVGHRTDVCPTPGVRRCLGCGGTPDPGHACSPRCGLCGGPHVTGDKVCKNRFRTPYIVRRRLWERAERGLSGDRPSPPPRGSEEEYPRLGRSRSRSRESERPAARSRSRSTSGQVSWAQAVQSDRGEVAKLREENRRQAAEVVELRRENKKLVKTVEELKALVEGLVRRLDSSAPPSGPEDSAPPAKRRSVEARRRRGEGVEDRFEEIEGRVGLVEDGVTQLNEKMDSIMKEVVQEDVSLPGYVTYRSSGGPAGRRRGVCTFVRRSLPVLVHELKGDENVERVLTEVLVGRLGVCLCNVYSNPRFGRQRFRNLLHGCARWADGRRLVVSGDFNARHEFLGHAATTVKGRNLFQDAEEVGLILVTDPGVPTRPARNAIERDTTPDLAFVDAPGAEWRNALEDLGSDHRLVELSVPLAVRRKEFRPQGLVNWDAFRRLGPEGEISDLGEWSASLVDAARSAERPVVVESEDVGLVDSRWDEMRLIAGGGPVPRVDALRVLGLFVQEKAGNSVMLGKIQGKVASALRMIQRVTSRRKGIREAGVMRMVQAFVLSHIMYVAPYLRWRAGEKNKLDAMVRRAYKSALGLYAFTSTKKLEMLGVHNTIGEIVEAHRASQIQRLERTAAGRGVLRRVGLLAEDASDGGGLTGEVMKNVRVRPVPRHMHPVRDKGRREARAQALFRLYGRQDSTVYVDAALRGVVGVAVAVKAGSGEVLSAVSVRTSNICEVEETAISLAASLPGTKVVMSDSMSAIRNFARGRVGVVAKRLLRPTGAVDIVWCPAHEAGNVDADRRARELLGRAFGGAADAKDQEGGPAGVPAPHGDLVREDAVLLRQLQVECVFTPVVGRYVAPEVYSSDKCVLCGARATAEHVLWDCETRPAEAATSSGLPPDIKAGVMASSLDLQVAVVQQARRLLRRQVRPRTPCAGASDGVGRTG</sequence>
<proteinExistence type="predicted"/>
<dbReference type="EMBL" id="JABSTQ010003675">
    <property type="protein sequence ID" value="KAG0443247.1"/>
    <property type="molecule type" value="Genomic_DNA"/>
</dbReference>
<dbReference type="Proteomes" id="UP000805193">
    <property type="component" value="Unassembled WGS sequence"/>
</dbReference>
<comment type="caution">
    <text evidence="1">The sequence shown here is derived from an EMBL/GenBank/DDBJ whole genome shotgun (WGS) entry which is preliminary data.</text>
</comment>
<evidence type="ECO:0000313" key="1">
    <source>
        <dbReference type="EMBL" id="KAG0443247.1"/>
    </source>
</evidence>
<keyword evidence="2" id="KW-1185">Reference proteome</keyword>